<evidence type="ECO:0000256" key="4">
    <source>
        <dbReference type="ARBA" id="ARBA00022989"/>
    </source>
</evidence>
<keyword evidence="7" id="KW-0808">Transferase</keyword>
<dbReference type="Proteomes" id="UP000464954">
    <property type="component" value="Chromosome"/>
</dbReference>
<evidence type="ECO:0000256" key="2">
    <source>
        <dbReference type="ARBA" id="ARBA00022475"/>
    </source>
</evidence>
<accession>A0A6P1M2W6</accession>
<dbReference type="GO" id="GO:0016765">
    <property type="term" value="F:transferase activity, transferring alkyl or aryl (other than methyl) groups"/>
    <property type="evidence" value="ECO:0007669"/>
    <property type="project" value="InterPro"/>
</dbReference>
<feature type="transmembrane region" description="Helical" evidence="6">
    <location>
        <begin position="424"/>
        <end position="442"/>
    </location>
</feature>
<feature type="transmembrane region" description="Helical" evidence="6">
    <location>
        <begin position="220"/>
        <end position="242"/>
    </location>
</feature>
<dbReference type="InterPro" id="IPR000537">
    <property type="entry name" value="UbiA_prenyltransferase"/>
</dbReference>
<dbReference type="InterPro" id="IPR023214">
    <property type="entry name" value="HAD_sf"/>
</dbReference>
<dbReference type="EMBL" id="CP047593">
    <property type="protein sequence ID" value="QHI68177.1"/>
    <property type="molecule type" value="Genomic_DNA"/>
</dbReference>
<dbReference type="Gene3D" id="3.40.50.1000">
    <property type="entry name" value="HAD superfamily/HAD-like"/>
    <property type="match status" value="1"/>
</dbReference>
<name>A0A6P1M2W6_9BACT</name>
<feature type="transmembrane region" description="Helical" evidence="6">
    <location>
        <begin position="344"/>
        <end position="360"/>
    </location>
</feature>
<evidence type="ECO:0000256" key="3">
    <source>
        <dbReference type="ARBA" id="ARBA00022692"/>
    </source>
</evidence>
<feature type="transmembrane region" description="Helical" evidence="6">
    <location>
        <begin position="391"/>
        <end position="412"/>
    </location>
</feature>
<keyword evidence="5 6" id="KW-0472">Membrane</keyword>
<gene>
    <name evidence="7" type="ORF">GT409_01500</name>
</gene>
<dbReference type="SUPFAM" id="SSF56784">
    <property type="entry name" value="HAD-like"/>
    <property type="match status" value="1"/>
</dbReference>
<keyword evidence="4 6" id="KW-1133">Transmembrane helix</keyword>
<feature type="transmembrane region" description="Helical" evidence="6">
    <location>
        <begin position="463"/>
        <end position="478"/>
    </location>
</feature>
<protein>
    <submittedName>
        <fullName evidence="7">UbiA family prenyltransferase</fullName>
    </submittedName>
</protein>
<comment type="subcellular location">
    <subcellularLocation>
        <location evidence="1">Membrane</location>
        <topology evidence="1">Multi-pass membrane protein</topology>
    </subcellularLocation>
</comment>
<evidence type="ECO:0000256" key="1">
    <source>
        <dbReference type="ARBA" id="ARBA00004141"/>
    </source>
</evidence>
<dbReference type="CDD" id="cd13963">
    <property type="entry name" value="PT_UbiA_2"/>
    <property type="match status" value="1"/>
</dbReference>
<sequence length="479" mass="52944">MSEPSTTVSRPLCVDMDGTLVKTDTFAQALLLLVRTRPASLLAVPGWAKRGLAAFKQKVAHEVQLDPAALPYHSGLLAFLKTEKAAGRPLILVTASDRKPACAVATHLGLFDDVMASDGIVNLKSSRKRAALVERFGEKGFDYAGNATDDLVVWESSSGIIAVNPCPPARRALQGRDIRVFEDRPPRWKTWLKALRVHQWMKNVLIFLPMLLAHELTTPILYVQAVAAFFAFSFLASSIYVVNDLMDLHADQHHPRKCHRPFAAGNLSLLAAAVSVPLLMVASLLMAQTLQPAFSGILLVYLFLTTFYSWRLKQLVLIDVLTLAAFYTIRILAGTAAYRVETSGWLIAFSVAIFFSLALVKRYAELREALQVHPEKIGARGRGYHARHLPWLSRAGIASGVLSGVVLGLYITSDKVTQFYQTPHVLWFLCPLVVYWISRIWLLAIRGALSDDPLDFAARDRQTFLLGALGVAVLIWGSF</sequence>
<evidence type="ECO:0000313" key="8">
    <source>
        <dbReference type="Proteomes" id="UP000464954"/>
    </source>
</evidence>
<dbReference type="AlphaFoldDB" id="A0A6P1M2W6"/>
<dbReference type="KEGG" id="taer:GT409_01500"/>
<feature type="transmembrane region" description="Helical" evidence="6">
    <location>
        <begin position="293"/>
        <end position="310"/>
    </location>
</feature>
<dbReference type="GO" id="GO:0005886">
    <property type="term" value="C:plasma membrane"/>
    <property type="evidence" value="ECO:0007669"/>
    <property type="project" value="TreeGrafter"/>
</dbReference>
<evidence type="ECO:0000256" key="6">
    <source>
        <dbReference type="SAM" id="Phobius"/>
    </source>
</evidence>
<dbReference type="NCBIfam" id="NF006088">
    <property type="entry name" value="PRK08238.1"/>
    <property type="match status" value="1"/>
</dbReference>
<dbReference type="Pfam" id="PF01040">
    <property type="entry name" value="UbiA"/>
    <property type="match status" value="1"/>
</dbReference>
<dbReference type="GO" id="GO:0009247">
    <property type="term" value="P:glycolipid biosynthetic process"/>
    <property type="evidence" value="ECO:0007669"/>
    <property type="project" value="TreeGrafter"/>
</dbReference>
<feature type="transmembrane region" description="Helical" evidence="6">
    <location>
        <begin position="263"/>
        <end position="287"/>
    </location>
</feature>
<reference evidence="7 8" key="1">
    <citation type="submission" date="2020-01" db="EMBL/GenBank/DDBJ databases">
        <title>Ponticoccus aerotolerans gen. nov., sp. nov., an anaerobic bacterium and proposal of Ponticoccusceae fam. nov., Ponticoccusles ord. nov. and Ponticoccuse classis nov. in the phylum Kiritimatiellaeota.</title>
        <authorList>
            <person name="Zhou L.Y."/>
            <person name="Du Z.J."/>
        </authorList>
    </citation>
    <scope>NUCLEOTIDE SEQUENCE [LARGE SCALE GENOMIC DNA]</scope>
    <source>
        <strain evidence="7 8">S-5007</strain>
    </source>
</reference>
<dbReference type="Gene3D" id="1.10.357.140">
    <property type="entry name" value="UbiA prenyltransferase"/>
    <property type="match status" value="1"/>
</dbReference>
<dbReference type="InterPro" id="IPR036412">
    <property type="entry name" value="HAD-like_sf"/>
</dbReference>
<dbReference type="InterPro" id="IPR039653">
    <property type="entry name" value="Prenyltransferase"/>
</dbReference>
<feature type="transmembrane region" description="Helical" evidence="6">
    <location>
        <begin position="317"/>
        <end position="338"/>
    </location>
</feature>
<evidence type="ECO:0000256" key="5">
    <source>
        <dbReference type="ARBA" id="ARBA00023136"/>
    </source>
</evidence>
<dbReference type="PANTHER" id="PTHR11048:SF5">
    <property type="entry name" value="DECAPRENYL-PHOSPHATE PHOSPHORIBOSYLTRANSFERASE"/>
    <property type="match status" value="1"/>
</dbReference>
<keyword evidence="3 6" id="KW-0812">Transmembrane</keyword>
<dbReference type="PANTHER" id="PTHR11048">
    <property type="entry name" value="PRENYLTRANSFERASES"/>
    <property type="match status" value="1"/>
</dbReference>
<organism evidence="7 8">
    <name type="scientific">Tichowtungia aerotolerans</name>
    <dbReference type="NCBI Taxonomy" id="2697043"/>
    <lineage>
        <taxon>Bacteria</taxon>
        <taxon>Pseudomonadati</taxon>
        <taxon>Kiritimatiellota</taxon>
        <taxon>Tichowtungiia</taxon>
        <taxon>Tichowtungiales</taxon>
        <taxon>Tichowtungiaceae</taxon>
        <taxon>Tichowtungia</taxon>
    </lineage>
</organism>
<dbReference type="Pfam" id="PF12710">
    <property type="entry name" value="HAD"/>
    <property type="match status" value="1"/>
</dbReference>
<proteinExistence type="predicted"/>
<dbReference type="RefSeq" id="WP_160626235.1">
    <property type="nucleotide sequence ID" value="NZ_CP047593.1"/>
</dbReference>
<keyword evidence="2" id="KW-1003">Cell membrane</keyword>
<evidence type="ECO:0000313" key="7">
    <source>
        <dbReference type="EMBL" id="QHI68177.1"/>
    </source>
</evidence>
<dbReference type="InterPro" id="IPR044878">
    <property type="entry name" value="UbiA_sf"/>
</dbReference>
<keyword evidence="8" id="KW-1185">Reference proteome</keyword>